<evidence type="ECO:0000313" key="6">
    <source>
        <dbReference type="EMBL" id="CAF3476732.1"/>
    </source>
</evidence>
<evidence type="ECO:0000256" key="3">
    <source>
        <dbReference type="ARBA" id="ARBA00023170"/>
    </source>
</evidence>
<dbReference type="PANTHER" id="PTHR24243">
    <property type="entry name" value="G-PROTEIN COUPLED RECEPTOR"/>
    <property type="match status" value="1"/>
</dbReference>
<comment type="caution">
    <text evidence="6">The sequence shown here is derived from an EMBL/GenBank/DDBJ whole genome shotgun (WGS) entry which is preliminary data.</text>
</comment>
<evidence type="ECO:0000313" key="8">
    <source>
        <dbReference type="Proteomes" id="UP000663865"/>
    </source>
</evidence>
<dbReference type="PANTHER" id="PTHR24243:SF208">
    <property type="entry name" value="PYROKININ-1 RECEPTOR"/>
    <property type="match status" value="1"/>
</dbReference>
<feature type="transmembrane region" description="Helical" evidence="5">
    <location>
        <begin position="69"/>
        <end position="89"/>
    </location>
</feature>
<dbReference type="GO" id="GO:0004930">
    <property type="term" value="F:G protein-coupled receptor activity"/>
    <property type="evidence" value="ECO:0007669"/>
    <property type="project" value="UniProtKB-KW"/>
</dbReference>
<comment type="subcellular location">
    <subcellularLocation>
        <location evidence="1">Membrane</location>
        <topology evidence="1">Multi-pass membrane protein</topology>
    </subcellularLocation>
</comment>
<feature type="transmembrane region" description="Helical" evidence="5">
    <location>
        <begin position="101"/>
        <end position="122"/>
    </location>
</feature>
<evidence type="ECO:0000256" key="2">
    <source>
        <dbReference type="ARBA" id="ARBA00023040"/>
    </source>
</evidence>
<reference evidence="6" key="1">
    <citation type="submission" date="2021-02" db="EMBL/GenBank/DDBJ databases">
        <authorList>
            <person name="Nowell W R."/>
        </authorList>
    </citation>
    <scope>NUCLEOTIDE SEQUENCE</scope>
</reference>
<keyword evidence="5" id="KW-0472">Membrane</keyword>
<dbReference type="EMBL" id="CAJOBS010000371">
    <property type="protein sequence ID" value="CAF4562029.1"/>
    <property type="molecule type" value="Genomic_DNA"/>
</dbReference>
<dbReference type="SUPFAM" id="SSF81321">
    <property type="entry name" value="Family A G protein-coupled receptor-like"/>
    <property type="match status" value="1"/>
</dbReference>
<keyword evidence="3" id="KW-0675">Receptor</keyword>
<keyword evidence="4" id="KW-0807">Transducer</keyword>
<evidence type="ECO:0000256" key="4">
    <source>
        <dbReference type="ARBA" id="ARBA00023224"/>
    </source>
</evidence>
<proteinExistence type="predicted"/>
<feature type="transmembrane region" description="Helical" evidence="5">
    <location>
        <begin position="287"/>
        <end position="312"/>
    </location>
</feature>
<feature type="transmembrane region" description="Helical" evidence="5">
    <location>
        <begin position="376"/>
        <end position="401"/>
    </location>
</feature>
<sequence>MPICILACSDLLFNTSLLIRGIHDIFKGNYAHLCLVVSFLIHLAELLSACYTVAFTIQLYTAHRRSPPILSLLFIFVFSSIFCFTLCHRNTYVECHEELKLIWFMTDVLFSFVIPFSLILIYNIRIVNFIRKHLRSPISIQSTLMRKRQHSRSNDKIYNLDDTFDIDNNLTNSNGTCINTDENQNIETNFKQEDPTASVEIKHQRKRSSISSLFDRRHPDKSLSHSHFQPGFRPFVLSKLASHFKKNILSDSFSNPLSRKLSYQSNDKEFFSQTSARACQSIRVTRMLVLVSICFLILKAPAHLCVITLKIYTSVDASVFNDHNDIDLYLTTKKLTTCEVINYVSRNEINNLTKNDTILSLFQHDRIMRDPLTIHLFYVAILLTQSLAYASYSIIFFLYSFSGIAFRKSLRQFINTFTKH</sequence>
<dbReference type="AlphaFoldDB" id="A0A818FJN3"/>
<evidence type="ECO:0000313" key="7">
    <source>
        <dbReference type="EMBL" id="CAF4562029.1"/>
    </source>
</evidence>
<organism evidence="6 8">
    <name type="scientific">Rotaria socialis</name>
    <dbReference type="NCBI Taxonomy" id="392032"/>
    <lineage>
        <taxon>Eukaryota</taxon>
        <taxon>Metazoa</taxon>
        <taxon>Spiralia</taxon>
        <taxon>Gnathifera</taxon>
        <taxon>Rotifera</taxon>
        <taxon>Eurotatoria</taxon>
        <taxon>Bdelloidea</taxon>
        <taxon>Philodinida</taxon>
        <taxon>Philodinidae</taxon>
        <taxon>Rotaria</taxon>
    </lineage>
</organism>
<dbReference type="Proteomes" id="UP000663865">
    <property type="component" value="Unassembled WGS sequence"/>
</dbReference>
<feature type="transmembrane region" description="Helical" evidence="5">
    <location>
        <begin position="30"/>
        <end position="57"/>
    </location>
</feature>
<evidence type="ECO:0000256" key="1">
    <source>
        <dbReference type="ARBA" id="ARBA00004141"/>
    </source>
</evidence>
<dbReference type="EMBL" id="CAJNYV010002428">
    <property type="protein sequence ID" value="CAF3476732.1"/>
    <property type="molecule type" value="Genomic_DNA"/>
</dbReference>
<keyword evidence="5" id="KW-1133">Transmembrane helix</keyword>
<dbReference type="GO" id="GO:0016020">
    <property type="term" value="C:membrane"/>
    <property type="evidence" value="ECO:0007669"/>
    <property type="project" value="UniProtKB-SubCell"/>
</dbReference>
<gene>
    <name evidence="6" type="ORF">KIK155_LOCUS14212</name>
    <name evidence="7" type="ORF">TOA249_LOCUS7988</name>
</gene>
<keyword evidence="5" id="KW-0812">Transmembrane</keyword>
<keyword evidence="2" id="KW-0297">G-protein coupled receptor</keyword>
<accession>A0A818FJN3</accession>
<protein>
    <submittedName>
        <fullName evidence="6">Uncharacterized protein</fullName>
    </submittedName>
</protein>
<evidence type="ECO:0000256" key="5">
    <source>
        <dbReference type="SAM" id="Phobius"/>
    </source>
</evidence>
<dbReference type="Proteomes" id="UP000663838">
    <property type="component" value="Unassembled WGS sequence"/>
</dbReference>
<name>A0A818FJN3_9BILA</name>
<dbReference type="Gene3D" id="1.20.1070.10">
    <property type="entry name" value="Rhodopsin 7-helix transmembrane proteins"/>
    <property type="match status" value="2"/>
</dbReference>